<gene>
    <name evidence="3" type="ORF">N7Z68_04685</name>
</gene>
<name>A0ABT5VB22_9BACI</name>
<feature type="domain" description="Galactosyltransferase C-terminal" evidence="2">
    <location>
        <begin position="130"/>
        <end position="192"/>
    </location>
</feature>
<protein>
    <submittedName>
        <fullName evidence="3">Galactosyltransferase-related protein</fullName>
    </submittedName>
</protein>
<evidence type="ECO:0000256" key="1">
    <source>
        <dbReference type="ARBA" id="ARBA00022679"/>
    </source>
</evidence>
<dbReference type="Pfam" id="PF02709">
    <property type="entry name" value="Glyco_transf_7C"/>
    <property type="match status" value="1"/>
</dbReference>
<comment type="caution">
    <text evidence="3">The sequence shown here is derived from an EMBL/GenBank/DDBJ whole genome shotgun (WGS) entry which is preliminary data.</text>
</comment>
<dbReference type="EMBL" id="JAOTPO010000002">
    <property type="protein sequence ID" value="MDE5412672.1"/>
    <property type="molecule type" value="Genomic_DNA"/>
</dbReference>
<dbReference type="Proteomes" id="UP001148125">
    <property type="component" value="Unassembled WGS sequence"/>
</dbReference>
<dbReference type="InterPro" id="IPR027791">
    <property type="entry name" value="Galactosyl_T_C"/>
</dbReference>
<dbReference type="SUPFAM" id="SSF53448">
    <property type="entry name" value="Nucleotide-diphospho-sugar transferases"/>
    <property type="match status" value="1"/>
</dbReference>
<sequence length="230" mass="26870">MLDEVSVLIPFKPSSGIRSKLFEWVLSYYENVLPDVEICIGENDEEPFNKSKAINTAAAKATKNIFVVVDSDIVYNPQIIKKSVQLLESHAWVIPYNRCLDITARSTEKLLNSHPQWPFPLEIEYKERFNKSAYESVGGMNILFRKDFNIVKGFDERFKGWGREDDAFKNAMNTLCGPYKRIEDEYIYHLWHPKVGMKGNPHFSYNQQLYRQYVRCNGKVKRMQALINSR</sequence>
<evidence type="ECO:0000313" key="3">
    <source>
        <dbReference type="EMBL" id="MDE5412672.1"/>
    </source>
</evidence>
<proteinExistence type="predicted"/>
<evidence type="ECO:0000259" key="2">
    <source>
        <dbReference type="Pfam" id="PF02709"/>
    </source>
</evidence>
<dbReference type="Gene3D" id="3.90.550.10">
    <property type="entry name" value="Spore Coat Polysaccharide Biosynthesis Protein SpsA, Chain A"/>
    <property type="match status" value="1"/>
</dbReference>
<reference evidence="3" key="1">
    <citation type="submission" date="2024-05" db="EMBL/GenBank/DDBJ databases">
        <title>Alkalihalobacillus sp. strain MEB203 novel alkaliphilic bacterium from Lonar Lake, India.</title>
        <authorList>
            <person name="Joshi A."/>
            <person name="Thite S."/>
            <person name="Mengade P."/>
        </authorList>
    </citation>
    <scope>NUCLEOTIDE SEQUENCE</scope>
    <source>
        <strain evidence="3">MEB 203</strain>
    </source>
</reference>
<dbReference type="RefSeq" id="WP_275117301.1">
    <property type="nucleotide sequence ID" value="NZ_JAOTPO010000002.1"/>
</dbReference>
<keyword evidence="3" id="KW-0328">Glycosyltransferase</keyword>
<dbReference type="InterPro" id="IPR029044">
    <property type="entry name" value="Nucleotide-diphossugar_trans"/>
</dbReference>
<keyword evidence="1" id="KW-0808">Transferase</keyword>
<evidence type="ECO:0000313" key="4">
    <source>
        <dbReference type="Proteomes" id="UP001148125"/>
    </source>
</evidence>
<accession>A0ABT5VB22</accession>
<dbReference type="GO" id="GO:0016757">
    <property type="term" value="F:glycosyltransferase activity"/>
    <property type="evidence" value="ECO:0007669"/>
    <property type="project" value="UniProtKB-KW"/>
</dbReference>
<keyword evidence="4" id="KW-1185">Reference proteome</keyword>
<organism evidence="3 4">
    <name type="scientific">Alkalihalobacterium chitinilyticum</name>
    <dbReference type="NCBI Taxonomy" id="2980103"/>
    <lineage>
        <taxon>Bacteria</taxon>
        <taxon>Bacillati</taxon>
        <taxon>Bacillota</taxon>
        <taxon>Bacilli</taxon>
        <taxon>Bacillales</taxon>
        <taxon>Bacillaceae</taxon>
        <taxon>Alkalihalobacterium</taxon>
    </lineage>
</organism>